<evidence type="ECO:0000313" key="17">
    <source>
        <dbReference type="EMBL" id="NBG89155.1"/>
    </source>
</evidence>
<dbReference type="RefSeq" id="WP_160722540.1">
    <property type="nucleotide sequence ID" value="NZ_SUMG01000018.1"/>
</dbReference>
<dbReference type="PANTHER" id="PTHR14269">
    <property type="entry name" value="CDP-DIACYLGLYCEROL--GLYCEROL-3-PHOSPHATE 3-PHOSPHATIDYLTRANSFERASE-RELATED"/>
    <property type="match status" value="1"/>
</dbReference>
<evidence type="ECO:0000256" key="9">
    <source>
        <dbReference type="ARBA" id="ARBA00022989"/>
    </source>
</evidence>
<dbReference type="GO" id="GO:0008654">
    <property type="term" value="P:phospholipid biosynthetic process"/>
    <property type="evidence" value="ECO:0007669"/>
    <property type="project" value="UniProtKB-KW"/>
</dbReference>
<proteinExistence type="inferred from homology"/>
<dbReference type="InterPro" id="IPR048254">
    <property type="entry name" value="CDP_ALCOHOL_P_TRANSF_CS"/>
</dbReference>
<evidence type="ECO:0000256" key="4">
    <source>
        <dbReference type="ARBA" id="ARBA00013174"/>
    </source>
</evidence>
<evidence type="ECO:0000256" key="10">
    <source>
        <dbReference type="ARBA" id="ARBA00023098"/>
    </source>
</evidence>
<keyword evidence="6" id="KW-0444">Lipid biosynthesis</keyword>
<evidence type="ECO:0000256" key="8">
    <source>
        <dbReference type="ARBA" id="ARBA00022692"/>
    </source>
</evidence>
<feature type="transmembrane region" description="Helical" evidence="16">
    <location>
        <begin position="143"/>
        <end position="160"/>
    </location>
</feature>
<dbReference type="EC" id="2.7.8.8" evidence="4"/>
<accession>A0AA43XLY0</accession>
<dbReference type="InterPro" id="IPR043130">
    <property type="entry name" value="CDP-OH_PTrfase_TM_dom"/>
</dbReference>
<keyword evidence="12" id="KW-0594">Phospholipid biosynthesis</keyword>
<feature type="transmembrane region" description="Helical" evidence="16">
    <location>
        <begin position="115"/>
        <end position="137"/>
    </location>
</feature>
<dbReference type="InterPro" id="IPR050324">
    <property type="entry name" value="CDP-alcohol_PTase-I"/>
</dbReference>
<comment type="similarity">
    <text evidence="3 15">Belongs to the CDP-alcohol phosphatidyltransferase class-I family.</text>
</comment>
<evidence type="ECO:0000256" key="1">
    <source>
        <dbReference type="ARBA" id="ARBA00000287"/>
    </source>
</evidence>
<dbReference type="GO" id="GO:0016020">
    <property type="term" value="C:membrane"/>
    <property type="evidence" value="ECO:0007669"/>
    <property type="project" value="InterPro"/>
</dbReference>
<protein>
    <recommendedName>
        <fullName evidence="5">CDP-diacylglycerol--serine O-phosphatidyltransferase</fullName>
        <ecNumber evidence="4">2.7.8.8</ecNumber>
    </recommendedName>
    <alternativeName>
        <fullName evidence="14">Phosphatidylserine synthase</fullName>
    </alternativeName>
</protein>
<dbReference type="Pfam" id="PF01066">
    <property type="entry name" value="CDP-OH_P_transf"/>
    <property type="match status" value="1"/>
</dbReference>
<reference evidence="17 18" key="1">
    <citation type="submission" date="2019-04" db="EMBL/GenBank/DDBJ databases">
        <title>Isachenkonia alkalipeptolytica gen. nov. sp. nov. a new anaerobic, alkiliphilic organothrophic bacterium capable to reduce synthesized ferrihydrite isolated from a soda lake.</title>
        <authorList>
            <person name="Toshchakov S.V."/>
            <person name="Zavarzina D.G."/>
            <person name="Zhilina T.N."/>
            <person name="Kostrikina N.A."/>
            <person name="Kublanov I.V."/>
        </authorList>
    </citation>
    <scope>NUCLEOTIDE SEQUENCE [LARGE SCALE GENOMIC DNA]</scope>
    <source>
        <strain evidence="17 18">Z-1701</strain>
    </source>
</reference>
<keyword evidence="18" id="KW-1185">Reference proteome</keyword>
<evidence type="ECO:0000256" key="13">
    <source>
        <dbReference type="ARBA" id="ARBA00023264"/>
    </source>
</evidence>
<dbReference type="PROSITE" id="PS00379">
    <property type="entry name" value="CDP_ALCOHOL_P_TRANSF"/>
    <property type="match status" value="1"/>
</dbReference>
<dbReference type="InterPro" id="IPR000462">
    <property type="entry name" value="CDP-OH_P_trans"/>
</dbReference>
<dbReference type="InterPro" id="IPR004533">
    <property type="entry name" value="CDP-diaglyc--ser_O-PTrfase"/>
</dbReference>
<evidence type="ECO:0000256" key="3">
    <source>
        <dbReference type="ARBA" id="ARBA00010441"/>
    </source>
</evidence>
<keyword evidence="9 16" id="KW-1133">Transmembrane helix</keyword>
<dbReference type="NCBIfam" id="TIGR00473">
    <property type="entry name" value="pssA"/>
    <property type="match status" value="1"/>
</dbReference>
<feature type="transmembrane region" description="Helical" evidence="16">
    <location>
        <begin position="88"/>
        <end position="108"/>
    </location>
</feature>
<dbReference type="EMBL" id="SUMG01000018">
    <property type="protein sequence ID" value="NBG89155.1"/>
    <property type="molecule type" value="Genomic_DNA"/>
</dbReference>
<keyword evidence="13" id="KW-1208">Phospholipid metabolism</keyword>
<evidence type="ECO:0000313" key="18">
    <source>
        <dbReference type="Proteomes" id="UP000449710"/>
    </source>
</evidence>
<keyword evidence="10" id="KW-0443">Lipid metabolism</keyword>
<comment type="caution">
    <text evidence="17">The sequence shown here is derived from an EMBL/GenBank/DDBJ whole genome shotgun (WGS) entry which is preliminary data.</text>
</comment>
<comment type="subcellular location">
    <subcellularLocation>
        <location evidence="2">Endomembrane system</location>
        <topology evidence="2">Multi-pass membrane protein</topology>
    </subcellularLocation>
</comment>
<keyword evidence="7 15" id="KW-0808">Transferase</keyword>
<dbReference type="AlphaFoldDB" id="A0AA43XLY0"/>
<sequence length="169" mass="18573">MKTHLPNLLTFGNLSLGILAIISVFSEDYTLSSILIILAAFMDRFDGQLARKLDVESEIGKQLDSLSDLISFGVAPAILIWSYSLQTFGFIGIIIIVIFAISGAYRLAKFNVTDFAGTFSGIPITLAGGIVALVTLYSINYYMHDYVVLIIVPLLSYSMVSKKIHLKKK</sequence>
<evidence type="ECO:0000256" key="12">
    <source>
        <dbReference type="ARBA" id="ARBA00023209"/>
    </source>
</evidence>
<dbReference type="Gene3D" id="1.20.120.1760">
    <property type="match status" value="1"/>
</dbReference>
<evidence type="ECO:0000256" key="5">
    <source>
        <dbReference type="ARBA" id="ARBA00017171"/>
    </source>
</evidence>
<dbReference type="Proteomes" id="UP000449710">
    <property type="component" value="Unassembled WGS sequence"/>
</dbReference>
<organism evidence="17 18">
    <name type="scientific">Isachenkonia alkalipeptolytica</name>
    <dbReference type="NCBI Taxonomy" id="2565777"/>
    <lineage>
        <taxon>Bacteria</taxon>
        <taxon>Bacillati</taxon>
        <taxon>Bacillota</taxon>
        <taxon>Clostridia</taxon>
        <taxon>Eubacteriales</taxon>
        <taxon>Clostridiaceae</taxon>
        <taxon>Isachenkonia</taxon>
    </lineage>
</organism>
<evidence type="ECO:0000256" key="7">
    <source>
        <dbReference type="ARBA" id="ARBA00022679"/>
    </source>
</evidence>
<evidence type="ECO:0000256" key="15">
    <source>
        <dbReference type="RuleBase" id="RU003750"/>
    </source>
</evidence>
<dbReference type="PANTHER" id="PTHR14269:SF61">
    <property type="entry name" value="CDP-DIACYLGLYCEROL--SERINE O-PHOSPHATIDYLTRANSFERASE"/>
    <property type="match status" value="1"/>
</dbReference>
<keyword evidence="8 16" id="KW-0812">Transmembrane</keyword>
<gene>
    <name evidence="17" type="primary">pssA</name>
    <name evidence="17" type="ORF">ISALK_11710</name>
</gene>
<evidence type="ECO:0000256" key="11">
    <source>
        <dbReference type="ARBA" id="ARBA00023136"/>
    </source>
</evidence>
<comment type="catalytic activity">
    <reaction evidence="1">
        <text>a CDP-1,2-diacyl-sn-glycerol + L-serine = a 1,2-diacyl-sn-glycero-3-phospho-L-serine + CMP + H(+)</text>
        <dbReference type="Rhea" id="RHEA:16913"/>
        <dbReference type="ChEBI" id="CHEBI:15378"/>
        <dbReference type="ChEBI" id="CHEBI:33384"/>
        <dbReference type="ChEBI" id="CHEBI:57262"/>
        <dbReference type="ChEBI" id="CHEBI:58332"/>
        <dbReference type="ChEBI" id="CHEBI:60377"/>
        <dbReference type="EC" id="2.7.8.8"/>
    </reaction>
</comment>
<evidence type="ECO:0000256" key="14">
    <source>
        <dbReference type="ARBA" id="ARBA00032361"/>
    </source>
</evidence>
<keyword evidence="11 16" id="KW-0472">Membrane</keyword>
<dbReference type="GO" id="GO:0012505">
    <property type="term" value="C:endomembrane system"/>
    <property type="evidence" value="ECO:0007669"/>
    <property type="project" value="UniProtKB-SubCell"/>
</dbReference>
<evidence type="ECO:0000256" key="6">
    <source>
        <dbReference type="ARBA" id="ARBA00022516"/>
    </source>
</evidence>
<name>A0AA43XLY0_9CLOT</name>
<evidence type="ECO:0000256" key="2">
    <source>
        <dbReference type="ARBA" id="ARBA00004127"/>
    </source>
</evidence>
<evidence type="ECO:0000256" key="16">
    <source>
        <dbReference type="SAM" id="Phobius"/>
    </source>
</evidence>
<dbReference type="GO" id="GO:0003882">
    <property type="term" value="F:CDP-diacylglycerol-serine O-phosphatidyltransferase activity"/>
    <property type="evidence" value="ECO:0007669"/>
    <property type="project" value="UniProtKB-EC"/>
</dbReference>